<organism evidence="2 3">
    <name type="scientific">Saccoglossus kowalevskii</name>
    <name type="common">Acorn worm</name>
    <dbReference type="NCBI Taxonomy" id="10224"/>
    <lineage>
        <taxon>Eukaryota</taxon>
        <taxon>Metazoa</taxon>
        <taxon>Hemichordata</taxon>
        <taxon>Enteropneusta</taxon>
        <taxon>Harrimaniidae</taxon>
        <taxon>Saccoglossus</taxon>
    </lineage>
</organism>
<feature type="compositionally biased region" description="Polar residues" evidence="1">
    <location>
        <begin position="85"/>
        <end position="96"/>
    </location>
</feature>
<feature type="region of interest" description="Disordered" evidence="1">
    <location>
        <begin position="16"/>
        <end position="45"/>
    </location>
</feature>
<evidence type="ECO:0000313" key="3">
    <source>
        <dbReference type="RefSeq" id="XP_006822848.1"/>
    </source>
</evidence>
<feature type="region of interest" description="Disordered" evidence="1">
    <location>
        <begin position="62"/>
        <end position="103"/>
    </location>
</feature>
<name>A0ABM0MS57_SACKO</name>
<protein>
    <submittedName>
        <fullName evidence="3">Uncharacterized protein LOC102809068</fullName>
    </submittedName>
</protein>
<feature type="compositionally biased region" description="Basic and acidic residues" evidence="1">
    <location>
        <begin position="25"/>
        <end position="35"/>
    </location>
</feature>
<evidence type="ECO:0000313" key="2">
    <source>
        <dbReference type="Proteomes" id="UP000694865"/>
    </source>
</evidence>
<dbReference type="GeneID" id="102809068"/>
<dbReference type="RefSeq" id="XP_006822848.1">
    <property type="nucleotide sequence ID" value="XM_006822785.1"/>
</dbReference>
<gene>
    <name evidence="3" type="primary">LOC102809068</name>
</gene>
<reference evidence="3" key="1">
    <citation type="submission" date="2025-08" db="UniProtKB">
        <authorList>
            <consortium name="RefSeq"/>
        </authorList>
    </citation>
    <scope>IDENTIFICATION</scope>
    <source>
        <tissue evidence="3">Testes</tissue>
    </source>
</reference>
<keyword evidence="2" id="KW-1185">Reference proteome</keyword>
<proteinExistence type="predicted"/>
<sequence>MAENIEEEVTDRVNPFSFQVFVKKKPSDGEEQQDKKGKKKKDKGASVSNDFIDIFSGDLPLSVERGRKSQKQKDSPSAADDESKTQPAAVQNQPPTSKDVPRAEPVLLKTAVAPISVNTDILNATILFDEGATQSFVTRETAEKLNMKPVASEMIQLAMFGDTDSNVRSFDVGTFQIQTLISALTVPEICAPLLNLITHSLVNLPHLRGLKLAHPVPKADSFQISVLIGADYYWDFIEDHVIRGPGPTAVWSKFGYLLLGPSGKKSSNINTTILHIATTT</sequence>
<dbReference type="Proteomes" id="UP000694865">
    <property type="component" value="Unplaced"/>
</dbReference>
<evidence type="ECO:0000256" key="1">
    <source>
        <dbReference type="SAM" id="MobiDB-lite"/>
    </source>
</evidence>
<feature type="compositionally biased region" description="Basic and acidic residues" evidence="1">
    <location>
        <begin position="64"/>
        <end position="74"/>
    </location>
</feature>
<accession>A0ABM0MS57</accession>